<evidence type="ECO:0000313" key="2">
    <source>
        <dbReference type="Proteomes" id="UP001642483"/>
    </source>
</evidence>
<proteinExistence type="predicted"/>
<comment type="caution">
    <text evidence="1">The sequence shown here is derived from an EMBL/GenBank/DDBJ whole genome shotgun (WGS) entry which is preliminary data.</text>
</comment>
<protein>
    <submittedName>
        <fullName evidence="1">Uncharacterized protein</fullName>
    </submittedName>
</protein>
<dbReference type="EMBL" id="CAWYQH010000099">
    <property type="protein sequence ID" value="CAK8685281.1"/>
    <property type="molecule type" value="Genomic_DNA"/>
</dbReference>
<sequence>MAYMTKFLWWNDESWLKRGRNDDLCGFNVNEKPDLYEKQKKTVLIERKEKLKSGKPNSN</sequence>
<dbReference type="Proteomes" id="UP001642483">
    <property type="component" value="Unassembled WGS sequence"/>
</dbReference>
<accession>A0ABP0G0B5</accession>
<reference evidence="1 2" key="1">
    <citation type="submission" date="2024-02" db="EMBL/GenBank/DDBJ databases">
        <authorList>
            <person name="Daric V."/>
            <person name="Darras S."/>
        </authorList>
    </citation>
    <scope>NUCLEOTIDE SEQUENCE [LARGE SCALE GENOMIC DNA]</scope>
</reference>
<gene>
    <name evidence="1" type="ORF">CVLEPA_LOCUS16419</name>
</gene>
<organism evidence="1 2">
    <name type="scientific">Clavelina lepadiformis</name>
    <name type="common">Light-bulb sea squirt</name>
    <name type="synonym">Ascidia lepadiformis</name>
    <dbReference type="NCBI Taxonomy" id="159417"/>
    <lineage>
        <taxon>Eukaryota</taxon>
        <taxon>Metazoa</taxon>
        <taxon>Chordata</taxon>
        <taxon>Tunicata</taxon>
        <taxon>Ascidiacea</taxon>
        <taxon>Aplousobranchia</taxon>
        <taxon>Clavelinidae</taxon>
        <taxon>Clavelina</taxon>
    </lineage>
</organism>
<keyword evidence="2" id="KW-1185">Reference proteome</keyword>
<name>A0ABP0G0B5_CLALP</name>
<evidence type="ECO:0000313" key="1">
    <source>
        <dbReference type="EMBL" id="CAK8685281.1"/>
    </source>
</evidence>